<evidence type="ECO:0000256" key="5">
    <source>
        <dbReference type="ARBA" id="ARBA00022750"/>
    </source>
</evidence>
<keyword evidence="2 9" id="KW-1003">Cell membrane</keyword>
<dbReference type="EMBL" id="BAAAMN010000026">
    <property type="protein sequence ID" value="GAA2035925.1"/>
    <property type="molecule type" value="Genomic_DNA"/>
</dbReference>
<proteinExistence type="inferred from homology"/>
<accession>A0ABP5G065</accession>
<evidence type="ECO:0000313" key="11">
    <source>
        <dbReference type="EMBL" id="GAA2035925.1"/>
    </source>
</evidence>
<evidence type="ECO:0000256" key="10">
    <source>
        <dbReference type="RuleBase" id="RU004181"/>
    </source>
</evidence>
<dbReference type="Proteomes" id="UP001501461">
    <property type="component" value="Unassembled WGS sequence"/>
</dbReference>
<dbReference type="RefSeq" id="WP_343957260.1">
    <property type="nucleotide sequence ID" value="NZ_BAAAMN010000026.1"/>
</dbReference>
<feature type="active site" evidence="9">
    <location>
        <position position="143"/>
    </location>
</feature>
<keyword evidence="6 9" id="KW-0378">Hydrolase</keyword>
<evidence type="ECO:0000256" key="2">
    <source>
        <dbReference type="ARBA" id="ARBA00022475"/>
    </source>
</evidence>
<feature type="transmembrane region" description="Helical" evidence="9">
    <location>
        <begin position="69"/>
        <end position="90"/>
    </location>
</feature>
<comment type="catalytic activity">
    <reaction evidence="9">
        <text>Release of signal peptides from bacterial membrane prolipoproteins. Hydrolyzes -Xaa-Yaa-Zaa-|-(S,diacylglyceryl)Cys-, in which Xaa is hydrophobic (preferably Leu), and Yaa (Ala or Ser) and Zaa (Gly or Ala) have small, neutral side chains.</text>
        <dbReference type="EC" id="3.4.23.36"/>
    </reaction>
</comment>
<dbReference type="PANTHER" id="PTHR33695">
    <property type="entry name" value="LIPOPROTEIN SIGNAL PEPTIDASE"/>
    <property type="match status" value="1"/>
</dbReference>
<evidence type="ECO:0000256" key="3">
    <source>
        <dbReference type="ARBA" id="ARBA00022670"/>
    </source>
</evidence>
<dbReference type="NCBIfam" id="TIGR00077">
    <property type="entry name" value="lspA"/>
    <property type="match status" value="1"/>
</dbReference>
<keyword evidence="5 9" id="KW-0064">Aspartyl protease</keyword>
<keyword evidence="3 9" id="KW-0645">Protease</keyword>
<feature type="transmembrane region" description="Helical" evidence="9">
    <location>
        <begin position="12"/>
        <end position="30"/>
    </location>
</feature>
<feature type="active site" evidence="9">
    <location>
        <position position="129"/>
    </location>
</feature>
<sequence>MANHDQQIPQRAWWIALIPMVIAYVADLWSKETVLANMQEGEQIPVIESVVNWHFIRNPGAAFSIGTEVTWLFTVIQAAGLLIVLYLIVFRARTMPWLITLGALGGGIAGNLTDRLFREPTFGMGHVIDFISVPNFAIFNIADSFIVCSIIVIVIMVLFGKTMDGLPEESDAEHKASSTSTDATD</sequence>
<dbReference type="HAMAP" id="MF_00161">
    <property type="entry name" value="LspA"/>
    <property type="match status" value="1"/>
</dbReference>
<feature type="transmembrane region" description="Helical" evidence="9">
    <location>
        <begin position="97"/>
        <end position="117"/>
    </location>
</feature>
<comment type="function">
    <text evidence="9">This protein specifically catalyzes the removal of signal peptides from prolipoproteins.</text>
</comment>
<keyword evidence="8 9" id="KW-0472">Membrane</keyword>
<evidence type="ECO:0000256" key="7">
    <source>
        <dbReference type="ARBA" id="ARBA00022989"/>
    </source>
</evidence>
<evidence type="ECO:0000256" key="6">
    <source>
        <dbReference type="ARBA" id="ARBA00022801"/>
    </source>
</evidence>
<keyword evidence="7 9" id="KW-1133">Transmembrane helix</keyword>
<protein>
    <recommendedName>
        <fullName evidence="9">Lipoprotein signal peptidase</fullName>
        <ecNumber evidence="9">3.4.23.36</ecNumber>
    </recommendedName>
    <alternativeName>
        <fullName evidence="9">Prolipoprotein signal peptidase</fullName>
    </alternativeName>
    <alternativeName>
        <fullName evidence="9">Signal peptidase II</fullName>
        <shortName evidence="9">SPase II</shortName>
    </alternativeName>
</protein>
<dbReference type="PRINTS" id="PR00781">
    <property type="entry name" value="LIPOSIGPTASE"/>
</dbReference>
<comment type="caution">
    <text evidence="11">The sequence shown here is derived from an EMBL/GenBank/DDBJ whole genome shotgun (WGS) entry which is preliminary data.</text>
</comment>
<dbReference type="Pfam" id="PF01252">
    <property type="entry name" value="Peptidase_A8"/>
    <property type="match status" value="1"/>
</dbReference>
<gene>
    <name evidence="9" type="primary">lspA</name>
    <name evidence="11" type="ORF">GCM10009720_15610</name>
</gene>
<keyword evidence="12" id="KW-1185">Reference proteome</keyword>
<organism evidence="11 12">
    <name type="scientific">Yaniella flava</name>
    <dbReference type="NCBI Taxonomy" id="287930"/>
    <lineage>
        <taxon>Bacteria</taxon>
        <taxon>Bacillati</taxon>
        <taxon>Actinomycetota</taxon>
        <taxon>Actinomycetes</taxon>
        <taxon>Micrococcales</taxon>
        <taxon>Micrococcaceae</taxon>
        <taxon>Yaniella</taxon>
    </lineage>
</organism>
<comment type="subcellular location">
    <subcellularLocation>
        <location evidence="9">Cell membrane</location>
        <topology evidence="9">Multi-pass membrane protein</topology>
    </subcellularLocation>
</comment>
<name>A0ABP5G065_9MICC</name>
<evidence type="ECO:0000256" key="1">
    <source>
        <dbReference type="ARBA" id="ARBA00006139"/>
    </source>
</evidence>
<evidence type="ECO:0000313" key="12">
    <source>
        <dbReference type="Proteomes" id="UP001501461"/>
    </source>
</evidence>
<evidence type="ECO:0000256" key="8">
    <source>
        <dbReference type="ARBA" id="ARBA00023136"/>
    </source>
</evidence>
<keyword evidence="4 9" id="KW-0812">Transmembrane</keyword>
<dbReference type="InterPro" id="IPR001872">
    <property type="entry name" value="Peptidase_A8"/>
</dbReference>
<comment type="pathway">
    <text evidence="9">Protein modification; lipoprotein biosynthesis (signal peptide cleavage).</text>
</comment>
<dbReference type="EC" id="3.4.23.36" evidence="9"/>
<reference evidence="12" key="1">
    <citation type="journal article" date="2019" name="Int. J. Syst. Evol. Microbiol.">
        <title>The Global Catalogue of Microorganisms (GCM) 10K type strain sequencing project: providing services to taxonomists for standard genome sequencing and annotation.</title>
        <authorList>
            <consortium name="The Broad Institute Genomics Platform"/>
            <consortium name="The Broad Institute Genome Sequencing Center for Infectious Disease"/>
            <person name="Wu L."/>
            <person name="Ma J."/>
        </authorList>
    </citation>
    <scope>NUCLEOTIDE SEQUENCE [LARGE SCALE GENOMIC DNA]</scope>
    <source>
        <strain evidence="12">JCM 13595</strain>
    </source>
</reference>
<feature type="transmembrane region" description="Helical" evidence="9">
    <location>
        <begin position="137"/>
        <end position="159"/>
    </location>
</feature>
<dbReference type="PANTHER" id="PTHR33695:SF1">
    <property type="entry name" value="LIPOPROTEIN SIGNAL PEPTIDASE"/>
    <property type="match status" value="1"/>
</dbReference>
<evidence type="ECO:0000256" key="9">
    <source>
        <dbReference type="HAMAP-Rule" id="MF_00161"/>
    </source>
</evidence>
<comment type="similarity">
    <text evidence="1 9 10">Belongs to the peptidase A8 family.</text>
</comment>
<evidence type="ECO:0000256" key="4">
    <source>
        <dbReference type="ARBA" id="ARBA00022692"/>
    </source>
</evidence>